<evidence type="ECO:0000256" key="1">
    <source>
        <dbReference type="ARBA" id="ARBA00004141"/>
    </source>
</evidence>
<dbReference type="GO" id="GO:0005886">
    <property type="term" value="C:plasma membrane"/>
    <property type="evidence" value="ECO:0007669"/>
    <property type="project" value="TreeGrafter"/>
</dbReference>
<feature type="chain" id="PRO_5002430609" description="Zip-domain-containing protein" evidence="7">
    <location>
        <begin position="21"/>
        <end position="552"/>
    </location>
</feature>
<evidence type="ECO:0008006" key="10">
    <source>
        <dbReference type="Google" id="ProtNLM"/>
    </source>
</evidence>
<keyword evidence="3 6" id="KW-1133">Transmembrane helix</keyword>
<keyword evidence="4 6" id="KW-0472">Membrane</keyword>
<dbReference type="OMA" id="CTWHETH"/>
<keyword evidence="9" id="KW-1185">Reference proteome</keyword>
<feature type="transmembrane region" description="Helical" evidence="6">
    <location>
        <begin position="243"/>
        <end position="263"/>
    </location>
</feature>
<keyword evidence="2 6" id="KW-0812">Transmembrane</keyword>
<feature type="transmembrane region" description="Helical" evidence="6">
    <location>
        <begin position="527"/>
        <end position="548"/>
    </location>
</feature>
<feature type="region of interest" description="Disordered" evidence="5">
    <location>
        <begin position="87"/>
        <end position="132"/>
    </location>
</feature>
<feature type="signal peptide" evidence="7">
    <location>
        <begin position="1"/>
        <end position="20"/>
    </location>
</feature>
<feature type="transmembrane region" description="Helical" evidence="6">
    <location>
        <begin position="275"/>
        <end position="297"/>
    </location>
</feature>
<comment type="caution">
    <text evidence="8">The sequence shown here is derived from an EMBL/GenBank/DDBJ whole genome shotgun (WGS) entry which is preliminary data.</text>
</comment>
<evidence type="ECO:0000256" key="4">
    <source>
        <dbReference type="ARBA" id="ARBA00023136"/>
    </source>
</evidence>
<feature type="transmembrane region" description="Helical" evidence="6">
    <location>
        <begin position="396"/>
        <end position="418"/>
    </location>
</feature>
<evidence type="ECO:0000256" key="7">
    <source>
        <dbReference type="SAM" id="SignalP"/>
    </source>
</evidence>
<reference evidence="8 9" key="1">
    <citation type="journal article" date="2011" name="J. Gen. Appl. Microbiol.">
        <title>Draft genome sequencing of the enigmatic yeast Saitoella complicata.</title>
        <authorList>
            <person name="Nishida H."/>
            <person name="Hamamoto M."/>
            <person name="Sugiyama J."/>
        </authorList>
    </citation>
    <scope>NUCLEOTIDE SEQUENCE [LARGE SCALE GENOMIC DNA]</scope>
    <source>
        <strain evidence="8 9">NRRL Y-17804</strain>
    </source>
</reference>
<proteinExistence type="predicted"/>
<dbReference type="PANTHER" id="PTHR11040">
    <property type="entry name" value="ZINC/IRON TRANSPORTER"/>
    <property type="match status" value="1"/>
</dbReference>
<feature type="transmembrane region" description="Helical" evidence="6">
    <location>
        <begin position="424"/>
        <end position="443"/>
    </location>
</feature>
<reference evidence="8 9" key="2">
    <citation type="journal article" date="2014" name="J. Gen. Appl. Microbiol.">
        <title>The early diverging ascomycetous budding yeast Saitoella complicata has three histone deacetylases belonging to the Clr6, Hos2, and Rpd3 lineages.</title>
        <authorList>
            <person name="Nishida H."/>
            <person name="Matsumoto T."/>
            <person name="Kondo S."/>
            <person name="Hamamoto M."/>
            <person name="Yoshikawa H."/>
        </authorList>
    </citation>
    <scope>NUCLEOTIDE SEQUENCE [LARGE SCALE GENOMIC DNA]</scope>
    <source>
        <strain evidence="8 9">NRRL Y-17804</strain>
    </source>
</reference>
<dbReference type="PANTHER" id="PTHR11040:SF44">
    <property type="entry name" value="PROTEIN ZNTC-RELATED"/>
    <property type="match status" value="1"/>
</dbReference>
<dbReference type="InterPro" id="IPR003689">
    <property type="entry name" value="ZIP"/>
</dbReference>
<organism evidence="8 9">
    <name type="scientific">Saitoella complicata (strain BCRC 22490 / CBS 7301 / JCM 7358 / NBRC 10748 / NRRL Y-17804)</name>
    <dbReference type="NCBI Taxonomy" id="698492"/>
    <lineage>
        <taxon>Eukaryota</taxon>
        <taxon>Fungi</taxon>
        <taxon>Dikarya</taxon>
        <taxon>Ascomycota</taxon>
        <taxon>Taphrinomycotina</taxon>
        <taxon>Taphrinomycotina incertae sedis</taxon>
        <taxon>Saitoella</taxon>
    </lineage>
</organism>
<reference evidence="8 9" key="3">
    <citation type="journal article" date="2015" name="Genome Announc.">
        <title>Draft Genome Sequence of the Archiascomycetous Yeast Saitoella complicata.</title>
        <authorList>
            <person name="Yamauchi K."/>
            <person name="Kondo S."/>
            <person name="Hamamoto M."/>
            <person name="Takahashi Y."/>
            <person name="Ogura Y."/>
            <person name="Hayashi T."/>
            <person name="Nishida H."/>
        </authorList>
    </citation>
    <scope>NUCLEOTIDE SEQUENCE [LARGE SCALE GENOMIC DNA]</scope>
    <source>
        <strain evidence="8 9">NRRL Y-17804</strain>
    </source>
</reference>
<dbReference type="Pfam" id="PF02535">
    <property type="entry name" value="Zip"/>
    <property type="match status" value="1"/>
</dbReference>
<dbReference type="Proteomes" id="UP000033140">
    <property type="component" value="Unassembled WGS sequence"/>
</dbReference>
<evidence type="ECO:0000256" key="2">
    <source>
        <dbReference type="ARBA" id="ARBA00022692"/>
    </source>
</evidence>
<dbReference type="GO" id="GO:0005385">
    <property type="term" value="F:zinc ion transmembrane transporter activity"/>
    <property type="evidence" value="ECO:0007669"/>
    <property type="project" value="TreeGrafter"/>
</dbReference>
<evidence type="ECO:0000313" key="8">
    <source>
        <dbReference type="EMBL" id="GAO52741.1"/>
    </source>
</evidence>
<feature type="compositionally biased region" description="Basic and acidic residues" evidence="5">
    <location>
        <begin position="100"/>
        <end position="112"/>
    </location>
</feature>
<comment type="subcellular location">
    <subcellularLocation>
        <location evidence="1">Membrane</location>
        <topology evidence="1">Multi-pass membrane protein</topology>
    </subcellularLocation>
</comment>
<evidence type="ECO:0000313" key="9">
    <source>
        <dbReference type="Proteomes" id="UP000033140"/>
    </source>
</evidence>
<feature type="transmembrane region" description="Helical" evidence="6">
    <location>
        <begin position="455"/>
        <end position="479"/>
    </location>
</feature>
<gene>
    <name evidence="8" type="ORF">G7K_6811-t1</name>
</gene>
<name>A0A0E9NSU1_SAICN</name>
<evidence type="ECO:0000256" key="5">
    <source>
        <dbReference type="SAM" id="MobiDB-lite"/>
    </source>
</evidence>
<feature type="transmembrane region" description="Helical" evidence="6">
    <location>
        <begin position="317"/>
        <end position="339"/>
    </location>
</feature>
<feature type="transmembrane region" description="Helical" evidence="6">
    <location>
        <begin position="491"/>
        <end position="515"/>
    </location>
</feature>
<dbReference type="EMBL" id="BACD03000084">
    <property type="protein sequence ID" value="GAO52741.1"/>
    <property type="molecule type" value="Genomic_DNA"/>
</dbReference>
<evidence type="ECO:0000256" key="6">
    <source>
        <dbReference type="SAM" id="Phobius"/>
    </source>
</evidence>
<accession>A0A0E9NSU1</accession>
<dbReference type="AlphaFoldDB" id="A0A0E9NSU1"/>
<dbReference type="STRING" id="698492.A0A0E9NSU1"/>
<evidence type="ECO:0000256" key="3">
    <source>
        <dbReference type="ARBA" id="ARBA00022989"/>
    </source>
</evidence>
<protein>
    <recommendedName>
        <fullName evidence="10">Zip-domain-containing protein</fullName>
    </recommendedName>
</protein>
<sequence>MKSTRVIAALALSLHALVFAQTTGTNTTSIGDLDCHAESTTNIHCTDTEASEAYEMHCHDVDSGMQYCHDQYENDWYFTGGITLHEEEESTTTASAATAEDEHVGHNHDQHEATNSTSTAHDDHDDHSSNSTTVSESWYSTCHLHDAEIMCSAPNGTEFVLTCHAHGGEEWCYDADGEEFLNAGLIDTAALLAGTTAAADTTASASSGVTCHYHAGVEHCTGSAATEATCDGSTRAYNIPLRIGALFIILATSGIAVFFPVILRRFTKMTTGGILFVVIKQFGTGVIISTALIHLLTHAQMMFASPCVGELGYEGTATSIVMAGIFIAFIVEYLGYRFVESRRHAHSRSASLTPSDVSPSATAIEKGPNNVASHPVHGAHGVPDEAHAEPESVTKLSVAVMEAGIVFHSILIGLTLVVAGDDGFAPLFVVVIFHQMFEGLALGARIAEMQATISYVYRFTLCLIYSLITPIGCAIGIGVLDKFNGNDKGTLITLGTLDALSAGVLLYVGLVELLAHDWLAGRLKKAGIVETGIALVSLMAGMAVMSLLGKWA</sequence>
<keyword evidence="7" id="KW-0732">Signal</keyword>